<dbReference type="RefSeq" id="WP_019213303.1">
    <property type="nucleotide sequence ID" value="NZ_CWJI01000015.1"/>
</dbReference>
<dbReference type="PANTHER" id="PTHR39158">
    <property type="entry name" value="OS08G0560600 PROTEIN"/>
    <property type="match status" value="1"/>
</dbReference>
<dbReference type="EMBL" id="CWJI01000015">
    <property type="protein sequence ID" value="CRY56675.1"/>
    <property type="molecule type" value="Genomic_DNA"/>
</dbReference>
<name>A0A0H5M056_YERIN</name>
<dbReference type="PANTHER" id="PTHR39158:SF1">
    <property type="entry name" value="DNAJ HOMOLOG SUBFAMILY C MEMBER 28"/>
    <property type="match status" value="1"/>
</dbReference>
<sequence length="123" mass="14016">MGLIDEWAERYIVDAQKNGEFDNLSGNGKPLQLDDDALVPMDLRGGYRLLKNAGFLPPELLDRQEALTIVDLLSQLDNQHDAQTKLRSRLILLEMRLEQAGLSTDFLHQGYQHRVADRLSNEE</sequence>
<dbReference type="InterPro" id="IPR052573">
    <property type="entry name" value="DnaJ_C_subfamily_28"/>
</dbReference>
<protein>
    <submittedName>
        <fullName evidence="2">Putative cytoplasmic protein</fullName>
    </submittedName>
</protein>
<dbReference type="GeneID" id="61817983"/>
<gene>
    <name evidence="2" type="ORF">ERS008476_03720</name>
</gene>
<accession>A0A0H5M056</accession>
<proteinExistence type="predicted"/>
<evidence type="ECO:0000313" key="2">
    <source>
        <dbReference type="EMBL" id="CRY56675.1"/>
    </source>
</evidence>
<dbReference type="Proteomes" id="UP000043316">
    <property type="component" value="Unassembled WGS sequence"/>
</dbReference>
<reference evidence="3" key="1">
    <citation type="submission" date="2015-03" db="EMBL/GenBank/DDBJ databases">
        <authorList>
            <consortium name="Pathogen Informatics"/>
        </authorList>
    </citation>
    <scope>NUCLEOTIDE SEQUENCE [LARGE SCALE GENOMIC DNA]</scope>
    <source>
        <strain evidence="3">R148</strain>
    </source>
</reference>
<dbReference type="NCBIfam" id="NF007572">
    <property type="entry name" value="PRK10203.1"/>
    <property type="match status" value="1"/>
</dbReference>
<dbReference type="AlphaFoldDB" id="A0A0H5M056"/>
<evidence type="ECO:0000259" key="1">
    <source>
        <dbReference type="Pfam" id="PF09350"/>
    </source>
</evidence>
<dbReference type="Pfam" id="PF09350">
    <property type="entry name" value="DJC28_CD"/>
    <property type="match status" value="1"/>
</dbReference>
<feature type="domain" description="DnaJ homologue subfamily C member 28 conserved" evidence="1">
    <location>
        <begin position="7"/>
        <end position="73"/>
    </location>
</feature>
<organism evidence="2 3">
    <name type="scientific">Yersinia intermedia</name>
    <dbReference type="NCBI Taxonomy" id="631"/>
    <lineage>
        <taxon>Bacteria</taxon>
        <taxon>Pseudomonadati</taxon>
        <taxon>Pseudomonadota</taxon>
        <taxon>Gammaproteobacteria</taxon>
        <taxon>Enterobacterales</taxon>
        <taxon>Yersiniaceae</taxon>
        <taxon>Yersinia</taxon>
    </lineage>
</organism>
<evidence type="ECO:0000313" key="3">
    <source>
        <dbReference type="Proteomes" id="UP000043316"/>
    </source>
</evidence>
<dbReference type="InterPro" id="IPR018961">
    <property type="entry name" value="DnaJ_homolog_subfam-C_membr-28"/>
</dbReference>